<dbReference type="Pfam" id="PF04780">
    <property type="entry name" value="DUF629"/>
    <property type="match status" value="1"/>
</dbReference>
<evidence type="ECO:0000256" key="1">
    <source>
        <dbReference type="ARBA" id="ARBA00022786"/>
    </source>
</evidence>
<dbReference type="EMBL" id="JACEGQ020000003">
    <property type="protein sequence ID" value="KAH8513363.1"/>
    <property type="molecule type" value="Genomic_DNA"/>
</dbReference>
<keyword evidence="6" id="KW-1185">Reference proteome</keyword>
<dbReference type="PANTHER" id="PTHR22975:SF9">
    <property type="entry name" value="ECHINUS SPLICE FORM 3"/>
    <property type="match status" value="1"/>
</dbReference>
<feature type="compositionally biased region" description="Polar residues" evidence="3">
    <location>
        <begin position="15"/>
        <end position="29"/>
    </location>
</feature>
<evidence type="ECO:0000313" key="6">
    <source>
        <dbReference type="Proteomes" id="UP000807159"/>
    </source>
</evidence>
<comment type="caution">
    <text evidence="5">The sequence shown here is derived from an EMBL/GenBank/DDBJ whole genome shotgun (WGS) entry which is preliminary data.</text>
</comment>
<dbReference type="GO" id="GO:0016787">
    <property type="term" value="F:hydrolase activity"/>
    <property type="evidence" value="ECO:0007669"/>
    <property type="project" value="UniProtKB-KW"/>
</dbReference>
<feature type="region of interest" description="Disordered" evidence="3">
    <location>
        <begin position="1"/>
        <end position="29"/>
    </location>
</feature>
<gene>
    <name evidence="5" type="ORF">H0E87_006587</name>
</gene>
<evidence type="ECO:0000256" key="2">
    <source>
        <dbReference type="ARBA" id="ARBA00022801"/>
    </source>
</evidence>
<evidence type="ECO:0000256" key="3">
    <source>
        <dbReference type="SAM" id="MobiDB-lite"/>
    </source>
</evidence>
<dbReference type="Proteomes" id="UP000807159">
    <property type="component" value="Chromosome 3"/>
</dbReference>
<dbReference type="InterPro" id="IPR052398">
    <property type="entry name" value="Ubiquitin_hydrolase_53/54"/>
</dbReference>
<dbReference type="PANTHER" id="PTHR22975">
    <property type="entry name" value="UBIQUITIN SPECIFIC PROTEINASE"/>
    <property type="match status" value="1"/>
</dbReference>
<dbReference type="InterPro" id="IPR006865">
    <property type="entry name" value="DUF629"/>
</dbReference>
<reference evidence="5" key="1">
    <citation type="journal article" date="2021" name="J. Hered.">
        <title>Genome Assembly of Salicaceae Populus deltoides (Eastern Cottonwood) I-69 Based on Nanopore Sequencing and Hi-C Technologies.</title>
        <authorList>
            <person name="Bai S."/>
            <person name="Wu H."/>
            <person name="Zhang J."/>
            <person name="Pan Z."/>
            <person name="Zhao W."/>
            <person name="Li Z."/>
            <person name="Tong C."/>
        </authorList>
    </citation>
    <scope>NUCLEOTIDE SEQUENCE</scope>
    <source>
        <tissue evidence="5">Leaf</tissue>
    </source>
</reference>
<organism evidence="5 6">
    <name type="scientific">Populus deltoides</name>
    <name type="common">Eastern poplar</name>
    <name type="synonym">Eastern cottonwood</name>
    <dbReference type="NCBI Taxonomy" id="3696"/>
    <lineage>
        <taxon>Eukaryota</taxon>
        <taxon>Viridiplantae</taxon>
        <taxon>Streptophyta</taxon>
        <taxon>Embryophyta</taxon>
        <taxon>Tracheophyta</taxon>
        <taxon>Spermatophyta</taxon>
        <taxon>Magnoliopsida</taxon>
        <taxon>eudicotyledons</taxon>
        <taxon>Gunneridae</taxon>
        <taxon>Pentapetalae</taxon>
        <taxon>rosids</taxon>
        <taxon>fabids</taxon>
        <taxon>Malpighiales</taxon>
        <taxon>Salicaceae</taxon>
        <taxon>Saliceae</taxon>
        <taxon>Populus</taxon>
    </lineage>
</organism>
<feature type="domain" description="DUF629" evidence="4">
    <location>
        <begin position="134"/>
        <end position="255"/>
    </location>
</feature>
<protein>
    <recommendedName>
        <fullName evidence="4">DUF629 domain-containing protein</fullName>
    </recommendedName>
</protein>
<name>A0A8T2Z7E4_POPDE</name>
<accession>A0A8T2Z7E4</accession>
<keyword evidence="1" id="KW-0833">Ubl conjugation pathway</keyword>
<sequence length="266" mass="29905">MGIGDGDGITIPQPLISSPDDSPTANAGKSTFARATSGFGLRLSPKSPAADDILEGTSSTSQSGIFGKLTKSENIISMGFPADDMSSGFFGYVEGFDHNRQNTAAFLMGSHYNHGSLQKNRECIRGWKFFRRLRRRKCKHLSYDQALLAVEGICLEEGKKRETSSLFEHRSYDSVQRQQREKLVENEHDPLFISSKFEVNVISNVLKEADTPNVNRYRYEDTYGGITSQFCDLECSEDSNWRTEDQMHQVENSIEIARNMQFVNGM</sequence>
<dbReference type="AlphaFoldDB" id="A0A8T2Z7E4"/>
<evidence type="ECO:0000259" key="4">
    <source>
        <dbReference type="Pfam" id="PF04780"/>
    </source>
</evidence>
<keyword evidence="2" id="KW-0378">Hydrolase</keyword>
<evidence type="ECO:0000313" key="5">
    <source>
        <dbReference type="EMBL" id="KAH8513363.1"/>
    </source>
</evidence>
<proteinExistence type="predicted"/>